<proteinExistence type="predicted"/>
<dbReference type="Proteomes" id="UP000005867">
    <property type="component" value="Chromosome"/>
</dbReference>
<dbReference type="BioCyc" id="PSP1104324:GJSN-231-MONOMER"/>
<organism evidence="1 2">
    <name type="scientific">Pyrobaculum ferrireducens</name>
    <dbReference type="NCBI Taxonomy" id="1104324"/>
    <lineage>
        <taxon>Archaea</taxon>
        <taxon>Thermoproteota</taxon>
        <taxon>Thermoprotei</taxon>
        <taxon>Thermoproteales</taxon>
        <taxon>Thermoproteaceae</taxon>
        <taxon>Pyrobaculum</taxon>
    </lineage>
</organism>
<dbReference type="STRING" id="1104324.P186_0239"/>
<dbReference type="GeneID" id="11596038"/>
<gene>
    <name evidence="1" type="ORF">P186_0239</name>
</gene>
<evidence type="ECO:0000313" key="2">
    <source>
        <dbReference type="Proteomes" id="UP000005867"/>
    </source>
</evidence>
<dbReference type="RefSeq" id="WP_014287527.1">
    <property type="nucleotide sequence ID" value="NC_016645.1"/>
</dbReference>
<name>G7VF83_9CREN</name>
<dbReference type="EMBL" id="CP003098">
    <property type="protein sequence ID" value="AET31699.1"/>
    <property type="molecule type" value="Genomic_DNA"/>
</dbReference>
<accession>G7VF83</accession>
<protein>
    <submittedName>
        <fullName evidence="1">Uncharacterized protein</fullName>
    </submittedName>
</protein>
<sequence>MYYLADARLKAAVEKFTADLTLKCRTVYQLYKLYKQGLVTQKVGERAREILETECPKDLIELIAPTVD</sequence>
<dbReference type="OrthoDB" id="25178at2157"/>
<dbReference type="HOGENOM" id="CLU_2784328_0_0_2"/>
<evidence type="ECO:0000313" key="1">
    <source>
        <dbReference type="EMBL" id="AET31699.1"/>
    </source>
</evidence>
<dbReference type="AlphaFoldDB" id="G7VF83"/>
<dbReference type="eggNOG" id="arCOG05552">
    <property type="taxonomic scope" value="Archaea"/>
</dbReference>
<dbReference type="KEGG" id="pyr:P186_0239"/>
<keyword evidence="2" id="KW-1185">Reference proteome</keyword>
<reference evidence="1 2" key="1">
    <citation type="journal article" date="2012" name="J. Bacteriol.">
        <title>Complete genome sequence of strain 1860, a crenarchaeon of the genus pyrobaculum able to grow with various electron acceptors.</title>
        <authorList>
            <person name="Mardanov A.V."/>
            <person name="Gumerov V.M."/>
            <person name="Slobodkina G.B."/>
            <person name="Beletsky A.V."/>
            <person name="Bonch-Osmolovskaya E.A."/>
            <person name="Ravin N.V."/>
            <person name="Skryabin K.G."/>
        </authorList>
    </citation>
    <scope>NUCLEOTIDE SEQUENCE [LARGE SCALE GENOMIC DNA]</scope>
    <source>
        <strain evidence="1 2">1860</strain>
    </source>
</reference>